<protein>
    <recommendedName>
        <fullName evidence="3">HEPN domain-containing protein</fullName>
    </recommendedName>
</protein>
<dbReference type="RefSeq" id="WP_316683770.1">
    <property type="nucleotide sequence ID" value="NZ_CATZAT010000004.1"/>
</dbReference>
<dbReference type="Proteomes" id="UP001189663">
    <property type="component" value="Unassembled WGS sequence"/>
</dbReference>
<reference evidence="1 2" key="1">
    <citation type="submission" date="2023-07" db="EMBL/GenBank/DDBJ databases">
        <authorList>
            <person name="Peeters C."/>
        </authorList>
    </citation>
    <scope>NUCLEOTIDE SEQUENCE [LARGE SCALE GENOMIC DNA]</scope>
    <source>
        <strain evidence="1 2">LMG 18096</strain>
    </source>
</reference>
<keyword evidence="2" id="KW-1185">Reference proteome</keyword>
<dbReference type="AlphaFoldDB" id="A0ABC8QIN2"/>
<accession>A0ABC8QIN2</accession>
<sequence>MEDFDADEYEVWKANRPTLTQERNHPNHWFNRGADLHASAGAIWYAMQHDGKQRIAVALGLGDGYSMGVACRPVYHMTCGLALEVTMKAVLVQRGTSFEKTHHLAGLVGLLGLTRTPEELAVLDFYEHCIIWSGRYPTPRRATDDKLKGYWNLAGEVLTSPVPTPRKSKLKFRQASGTTDWERFSETWWSYASLFKHS</sequence>
<name>A0ABC8QIN2_9RALS</name>
<evidence type="ECO:0000313" key="1">
    <source>
        <dbReference type="EMBL" id="CAJ0789897.1"/>
    </source>
</evidence>
<comment type="caution">
    <text evidence="1">The sequence shown here is derived from an EMBL/GenBank/DDBJ whole genome shotgun (WGS) entry which is preliminary data.</text>
</comment>
<gene>
    <name evidence="1" type="ORF">LMG18096_02315</name>
</gene>
<proteinExistence type="predicted"/>
<dbReference type="EMBL" id="CATZAT010000004">
    <property type="protein sequence ID" value="CAJ0789897.1"/>
    <property type="molecule type" value="Genomic_DNA"/>
</dbReference>
<organism evidence="1 2">
    <name type="scientific">Ralstonia holmesii</name>
    <dbReference type="NCBI Taxonomy" id="3058602"/>
    <lineage>
        <taxon>Bacteria</taxon>
        <taxon>Pseudomonadati</taxon>
        <taxon>Pseudomonadota</taxon>
        <taxon>Betaproteobacteria</taxon>
        <taxon>Burkholderiales</taxon>
        <taxon>Burkholderiaceae</taxon>
        <taxon>Ralstonia</taxon>
    </lineage>
</organism>
<evidence type="ECO:0008006" key="3">
    <source>
        <dbReference type="Google" id="ProtNLM"/>
    </source>
</evidence>
<evidence type="ECO:0000313" key="2">
    <source>
        <dbReference type="Proteomes" id="UP001189663"/>
    </source>
</evidence>